<dbReference type="Proteomes" id="UP000529795">
    <property type="component" value="Unassembled WGS sequence"/>
</dbReference>
<dbReference type="RefSeq" id="WP_183986135.1">
    <property type="nucleotide sequence ID" value="NZ_JACIEV010000009.1"/>
</dbReference>
<sequence>MRRRLKIFFDGGSRGNPGSIEVAVVAGGRAIVRTDLGEGSSADAEWLALIYAAETAREIGGEVVLLGDSADVIAKANGRVACRGEAAAYRERFLSVAGALPVRHIGRTQNLAGIALARRHPR</sequence>
<dbReference type="AlphaFoldDB" id="A0A840FP14"/>
<keyword evidence="2" id="KW-1185">Reference proteome</keyword>
<dbReference type="Gene3D" id="3.30.420.10">
    <property type="entry name" value="Ribonuclease H-like superfamily/Ribonuclease H"/>
    <property type="match status" value="1"/>
</dbReference>
<dbReference type="InterPro" id="IPR012337">
    <property type="entry name" value="RNaseH-like_sf"/>
</dbReference>
<dbReference type="EC" id="3.1.26.4" evidence="1"/>
<dbReference type="SUPFAM" id="SSF53098">
    <property type="entry name" value="Ribonuclease H-like"/>
    <property type="match status" value="1"/>
</dbReference>
<reference evidence="1 2" key="1">
    <citation type="submission" date="2020-08" db="EMBL/GenBank/DDBJ databases">
        <title>Genomic Encyclopedia of Type Strains, Phase IV (KMG-IV): sequencing the most valuable type-strain genomes for metagenomic binning, comparative biology and taxonomic classification.</title>
        <authorList>
            <person name="Goeker M."/>
        </authorList>
    </citation>
    <scope>NUCLEOTIDE SEQUENCE [LARGE SCALE GENOMIC DNA]</scope>
    <source>
        <strain evidence="1 2">YC6723</strain>
    </source>
</reference>
<comment type="caution">
    <text evidence="1">The sequence shown here is derived from an EMBL/GenBank/DDBJ whole genome shotgun (WGS) entry which is preliminary data.</text>
</comment>
<proteinExistence type="predicted"/>
<evidence type="ECO:0000313" key="2">
    <source>
        <dbReference type="Proteomes" id="UP000529795"/>
    </source>
</evidence>
<dbReference type="InterPro" id="IPR036397">
    <property type="entry name" value="RNaseH_sf"/>
</dbReference>
<protein>
    <submittedName>
        <fullName evidence="1">Ribonuclease HI</fullName>
        <ecNumber evidence="1">3.1.26.4</ecNumber>
    </submittedName>
</protein>
<accession>A0A840FP14</accession>
<evidence type="ECO:0000313" key="1">
    <source>
        <dbReference type="EMBL" id="MBB4155025.1"/>
    </source>
</evidence>
<dbReference type="GO" id="GO:0003676">
    <property type="term" value="F:nucleic acid binding"/>
    <property type="evidence" value="ECO:0007669"/>
    <property type="project" value="InterPro"/>
</dbReference>
<name>A0A840FP14_9SPHN</name>
<gene>
    <name evidence="1" type="ORF">GGQ80_002942</name>
</gene>
<keyword evidence="1" id="KW-0378">Hydrolase</keyword>
<dbReference type="GO" id="GO:0004523">
    <property type="term" value="F:RNA-DNA hybrid ribonuclease activity"/>
    <property type="evidence" value="ECO:0007669"/>
    <property type="project" value="UniProtKB-EC"/>
</dbReference>
<dbReference type="EMBL" id="JACIEV010000009">
    <property type="protein sequence ID" value="MBB4155025.1"/>
    <property type="molecule type" value="Genomic_DNA"/>
</dbReference>
<organism evidence="1 2">
    <name type="scientific">Sphingomonas jinjuensis</name>
    <dbReference type="NCBI Taxonomy" id="535907"/>
    <lineage>
        <taxon>Bacteria</taxon>
        <taxon>Pseudomonadati</taxon>
        <taxon>Pseudomonadota</taxon>
        <taxon>Alphaproteobacteria</taxon>
        <taxon>Sphingomonadales</taxon>
        <taxon>Sphingomonadaceae</taxon>
        <taxon>Sphingomonas</taxon>
    </lineage>
</organism>